<feature type="transmembrane region" description="Helical" evidence="5">
    <location>
        <begin position="98"/>
        <end position="116"/>
    </location>
</feature>
<feature type="transmembrane region" description="Helical" evidence="5">
    <location>
        <begin position="203"/>
        <end position="220"/>
    </location>
</feature>
<evidence type="ECO:0000313" key="8">
    <source>
        <dbReference type="Proteomes" id="UP000308705"/>
    </source>
</evidence>
<dbReference type="InterPro" id="IPR036259">
    <property type="entry name" value="MFS_trans_sf"/>
</dbReference>
<protein>
    <submittedName>
        <fullName evidence="7">MFS transporter</fullName>
    </submittedName>
</protein>
<feature type="transmembrane region" description="Helical" evidence="5">
    <location>
        <begin position="354"/>
        <end position="375"/>
    </location>
</feature>
<keyword evidence="3 5" id="KW-1133">Transmembrane helix</keyword>
<dbReference type="Gene3D" id="1.20.1250.20">
    <property type="entry name" value="MFS general substrate transporter like domains"/>
    <property type="match status" value="2"/>
</dbReference>
<organism evidence="7 8">
    <name type="scientific">Herbidospora galbida</name>
    <dbReference type="NCBI Taxonomy" id="2575442"/>
    <lineage>
        <taxon>Bacteria</taxon>
        <taxon>Bacillati</taxon>
        <taxon>Actinomycetota</taxon>
        <taxon>Actinomycetes</taxon>
        <taxon>Streptosporangiales</taxon>
        <taxon>Streptosporangiaceae</taxon>
        <taxon>Herbidospora</taxon>
    </lineage>
</organism>
<feature type="transmembrane region" description="Helical" evidence="5">
    <location>
        <begin position="12"/>
        <end position="32"/>
    </location>
</feature>
<feature type="transmembrane region" description="Helical" evidence="5">
    <location>
        <begin position="164"/>
        <end position="183"/>
    </location>
</feature>
<evidence type="ECO:0000256" key="2">
    <source>
        <dbReference type="ARBA" id="ARBA00022692"/>
    </source>
</evidence>
<keyword evidence="2 5" id="KW-0812">Transmembrane</keyword>
<accession>A0A4U3MPE4</accession>
<evidence type="ECO:0000259" key="6">
    <source>
        <dbReference type="PROSITE" id="PS50850"/>
    </source>
</evidence>
<gene>
    <name evidence="7" type="ORF">FDA94_08445</name>
</gene>
<dbReference type="Proteomes" id="UP000308705">
    <property type="component" value="Unassembled WGS sequence"/>
</dbReference>
<dbReference type="PANTHER" id="PTHR23514">
    <property type="entry name" value="BYPASS OF STOP CODON PROTEIN 6"/>
    <property type="match status" value="1"/>
</dbReference>
<evidence type="ECO:0000256" key="1">
    <source>
        <dbReference type="ARBA" id="ARBA00004651"/>
    </source>
</evidence>
<feature type="transmembrane region" description="Helical" evidence="5">
    <location>
        <begin position="240"/>
        <end position="257"/>
    </location>
</feature>
<feature type="transmembrane region" description="Helical" evidence="5">
    <location>
        <begin position="44"/>
        <end position="62"/>
    </location>
</feature>
<dbReference type="InterPro" id="IPR020846">
    <property type="entry name" value="MFS_dom"/>
</dbReference>
<feature type="transmembrane region" description="Helical" evidence="5">
    <location>
        <begin position="326"/>
        <end position="348"/>
    </location>
</feature>
<dbReference type="GO" id="GO:0005886">
    <property type="term" value="C:plasma membrane"/>
    <property type="evidence" value="ECO:0007669"/>
    <property type="project" value="UniProtKB-SubCell"/>
</dbReference>
<evidence type="ECO:0000256" key="3">
    <source>
        <dbReference type="ARBA" id="ARBA00022989"/>
    </source>
</evidence>
<keyword evidence="8" id="KW-1185">Reference proteome</keyword>
<dbReference type="Pfam" id="PF07690">
    <property type="entry name" value="MFS_1"/>
    <property type="match status" value="1"/>
</dbReference>
<proteinExistence type="predicted"/>
<name>A0A4U3MPE4_9ACTN</name>
<evidence type="ECO:0000256" key="4">
    <source>
        <dbReference type="ARBA" id="ARBA00023136"/>
    </source>
</evidence>
<feature type="transmembrane region" description="Helical" evidence="5">
    <location>
        <begin position="137"/>
        <end position="158"/>
    </location>
</feature>
<comment type="caution">
    <text evidence="7">The sequence shown here is derived from an EMBL/GenBank/DDBJ whole genome shotgun (WGS) entry which is preliminary data.</text>
</comment>
<dbReference type="SUPFAM" id="SSF103473">
    <property type="entry name" value="MFS general substrate transporter"/>
    <property type="match status" value="1"/>
</dbReference>
<feature type="transmembrane region" description="Helical" evidence="5">
    <location>
        <begin position="293"/>
        <end position="314"/>
    </location>
</feature>
<dbReference type="InterPro" id="IPR011701">
    <property type="entry name" value="MFS"/>
</dbReference>
<feature type="transmembrane region" description="Helical" evidence="5">
    <location>
        <begin position="269"/>
        <end position="287"/>
    </location>
</feature>
<comment type="subcellular location">
    <subcellularLocation>
        <location evidence="1">Cell membrane</location>
        <topology evidence="1">Multi-pass membrane protein</topology>
    </subcellularLocation>
</comment>
<sequence length="379" mass="38437">MAHDLTRARFGTTSSFVLCGIMSGTLTVRVPAMTDAIHLTKSQLGIVLLAWAVGGLLAMQGSRPMLRRLGSGRSLTLAMPLSALTLAGVALAPDYVVLIVAAAAFGVAVGLFDISMNAQGSVVENASGRSLMSGFHAGWSVGAIASGALGIGAIRLGLSFRDHLILVALAGLPVAAALARTYLPDPRGDDGGAAVRRRLPPVVYVLGVVVFAAFMIEGMVGDWNGLYLRDVLGAPESLAALGYPLFAGGMLAARLAGDRLRRRYGAAACLRFGGLVVALSFGVVITAPVAEVALVGLLVAGVAMATVIPFALSLAGGADPAQSGPAIAQTAAIGYAGLLLGPVLIGFLADATSLRLALSVGLVLGAVIWLSTRYLPADS</sequence>
<keyword evidence="4 5" id="KW-0472">Membrane</keyword>
<evidence type="ECO:0000256" key="5">
    <source>
        <dbReference type="SAM" id="Phobius"/>
    </source>
</evidence>
<dbReference type="PROSITE" id="PS50850">
    <property type="entry name" value="MFS"/>
    <property type="match status" value="1"/>
</dbReference>
<dbReference type="EMBL" id="SZQA01000005">
    <property type="protein sequence ID" value="TKK89896.1"/>
    <property type="molecule type" value="Genomic_DNA"/>
</dbReference>
<dbReference type="GO" id="GO:0022857">
    <property type="term" value="F:transmembrane transporter activity"/>
    <property type="evidence" value="ECO:0007669"/>
    <property type="project" value="InterPro"/>
</dbReference>
<feature type="domain" description="Major facilitator superfamily (MFS) profile" evidence="6">
    <location>
        <begin position="202"/>
        <end position="379"/>
    </location>
</feature>
<dbReference type="RefSeq" id="WP_137246454.1">
    <property type="nucleotide sequence ID" value="NZ_SZQA01000005.1"/>
</dbReference>
<dbReference type="AlphaFoldDB" id="A0A4U3MPE4"/>
<dbReference type="CDD" id="cd17393">
    <property type="entry name" value="MFS_MosC_like"/>
    <property type="match status" value="1"/>
</dbReference>
<dbReference type="PANTHER" id="PTHR23514:SF13">
    <property type="entry name" value="INNER MEMBRANE PROTEIN YBJJ"/>
    <property type="match status" value="1"/>
</dbReference>
<dbReference type="OrthoDB" id="151222at2"/>
<evidence type="ECO:0000313" key="7">
    <source>
        <dbReference type="EMBL" id="TKK89896.1"/>
    </source>
</evidence>
<reference evidence="7 8" key="1">
    <citation type="submission" date="2019-04" db="EMBL/GenBank/DDBJ databases">
        <title>Herbidospora sp. NEAU-GS14.nov., a novel actinomycete isolated from soil.</title>
        <authorList>
            <person name="Han L."/>
        </authorList>
    </citation>
    <scope>NUCLEOTIDE SEQUENCE [LARGE SCALE GENOMIC DNA]</scope>
    <source>
        <strain evidence="7 8">NEAU-GS14</strain>
    </source>
</reference>
<dbReference type="InterPro" id="IPR051788">
    <property type="entry name" value="MFS_Transporter"/>
</dbReference>